<dbReference type="EMBL" id="FWXD01000021">
    <property type="protein sequence ID" value="SMC28247.1"/>
    <property type="molecule type" value="Genomic_DNA"/>
</dbReference>
<sequence>MASPPHTLQGKLRTILRQHRWLWLAACCGLIGIGLSPGPLLTRSLLGWNIGAWLYLALEWHTMLGASVERIRQVAHEQDESAGTVLAVVTLGCLACLLAICFELAGNKGHALTAGSLALTGATLLSTWLLLPTVFAVHYAHLFYQHNAQARPLQFPDTGCEPVYWDFLYVSFTIALAAQTADVAITSTRARRLVLAQSMLAFVFNMSILGLSINVGASLLA</sequence>
<feature type="transmembrane region" description="Helical" evidence="1">
    <location>
        <begin position="85"/>
        <end position="105"/>
    </location>
</feature>
<evidence type="ECO:0000256" key="1">
    <source>
        <dbReference type="SAM" id="Phobius"/>
    </source>
</evidence>
<reference evidence="2 3" key="1">
    <citation type="submission" date="2017-04" db="EMBL/GenBank/DDBJ databases">
        <authorList>
            <person name="Afonso C.L."/>
            <person name="Miller P.J."/>
            <person name="Scott M.A."/>
            <person name="Spackman E."/>
            <person name="Goraichik I."/>
            <person name="Dimitrov K.M."/>
            <person name="Suarez D.L."/>
            <person name="Swayne D.E."/>
        </authorList>
    </citation>
    <scope>NUCLEOTIDE SEQUENCE [LARGE SCALE GENOMIC DNA]</scope>
    <source>
        <strain evidence="2 3">DSM 23236</strain>
    </source>
</reference>
<proteinExistence type="predicted"/>
<accession>A0A1W1XWJ3</accession>
<gene>
    <name evidence="2" type="ORF">SAMN02745857_03180</name>
</gene>
<feature type="transmembrane region" description="Helical" evidence="1">
    <location>
        <begin position="199"/>
        <end position="220"/>
    </location>
</feature>
<dbReference type="AlphaFoldDB" id="A0A1W1XWJ3"/>
<name>A0A1W1XWJ3_9NEIS</name>
<evidence type="ECO:0000313" key="3">
    <source>
        <dbReference type="Proteomes" id="UP000192761"/>
    </source>
</evidence>
<keyword evidence="1" id="KW-1133">Transmembrane helix</keyword>
<dbReference type="OrthoDB" id="64737at2"/>
<dbReference type="Proteomes" id="UP000192761">
    <property type="component" value="Unassembled WGS sequence"/>
</dbReference>
<feature type="transmembrane region" description="Helical" evidence="1">
    <location>
        <begin position="125"/>
        <end position="144"/>
    </location>
</feature>
<dbReference type="RefSeq" id="WP_084091983.1">
    <property type="nucleotide sequence ID" value="NZ_FWXD01000021.1"/>
</dbReference>
<dbReference type="Pfam" id="PF07077">
    <property type="entry name" value="DUF1345"/>
    <property type="match status" value="1"/>
</dbReference>
<protein>
    <submittedName>
        <fullName evidence="2">Uncharacterized membrane protein</fullName>
    </submittedName>
</protein>
<keyword evidence="3" id="KW-1185">Reference proteome</keyword>
<organism evidence="2 3">
    <name type="scientific">Andreprevotia lacus DSM 23236</name>
    <dbReference type="NCBI Taxonomy" id="1121001"/>
    <lineage>
        <taxon>Bacteria</taxon>
        <taxon>Pseudomonadati</taxon>
        <taxon>Pseudomonadota</taxon>
        <taxon>Betaproteobacteria</taxon>
        <taxon>Neisseriales</taxon>
        <taxon>Chitinibacteraceae</taxon>
        <taxon>Andreprevotia</taxon>
    </lineage>
</organism>
<keyword evidence="1" id="KW-0472">Membrane</keyword>
<evidence type="ECO:0000313" key="2">
    <source>
        <dbReference type="EMBL" id="SMC28247.1"/>
    </source>
</evidence>
<keyword evidence="1" id="KW-0812">Transmembrane</keyword>
<dbReference type="InterPro" id="IPR009781">
    <property type="entry name" value="DUF1345"/>
</dbReference>
<dbReference type="STRING" id="1121001.SAMN02745857_03180"/>
<feature type="transmembrane region" description="Helical" evidence="1">
    <location>
        <begin position="21"/>
        <end position="40"/>
    </location>
</feature>